<name>A0A4S8LZM7_DENBC</name>
<keyword evidence="3" id="KW-1185">Reference proteome</keyword>
<evidence type="ECO:0000313" key="2">
    <source>
        <dbReference type="EMBL" id="THU95214.1"/>
    </source>
</evidence>
<evidence type="ECO:0000256" key="1">
    <source>
        <dbReference type="SAM" id="MobiDB-lite"/>
    </source>
</evidence>
<protein>
    <submittedName>
        <fullName evidence="2">Uncharacterized protein</fullName>
    </submittedName>
</protein>
<evidence type="ECO:0000313" key="3">
    <source>
        <dbReference type="Proteomes" id="UP000297245"/>
    </source>
</evidence>
<gene>
    <name evidence="2" type="ORF">K435DRAFT_798298</name>
</gene>
<dbReference type="Proteomes" id="UP000297245">
    <property type="component" value="Unassembled WGS sequence"/>
</dbReference>
<dbReference type="AlphaFoldDB" id="A0A4S8LZM7"/>
<proteinExistence type="predicted"/>
<dbReference type="EMBL" id="ML179205">
    <property type="protein sequence ID" value="THU95214.1"/>
    <property type="molecule type" value="Genomic_DNA"/>
</dbReference>
<accession>A0A4S8LZM7</accession>
<reference evidence="2 3" key="1">
    <citation type="journal article" date="2019" name="Nat. Ecol. Evol.">
        <title>Megaphylogeny resolves global patterns of mushroom evolution.</title>
        <authorList>
            <person name="Varga T."/>
            <person name="Krizsan K."/>
            <person name="Foldi C."/>
            <person name="Dima B."/>
            <person name="Sanchez-Garcia M."/>
            <person name="Sanchez-Ramirez S."/>
            <person name="Szollosi G.J."/>
            <person name="Szarkandi J.G."/>
            <person name="Papp V."/>
            <person name="Albert L."/>
            <person name="Andreopoulos W."/>
            <person name="Angelini C."/>
            <person name="Antonin V."/>
            <person name="Barry K.W."/>
            <person name="Bougher N.L."/>
            <person name="Buchanan P."/>
            <person name="Buyck B."/>
            <person name="Bense V."/>
            <person name="Catcheside P."/>
            <person name="Chovatia M."/>
            <person name="Cooper J."/>
            <person name="Damon W."/>
            <person name="Desjardin D."/>
            <person name="Finy P."/>
            <person name="Geml J."/>
            <person name="Haridas S."/>
            <person name="Hughes K."/>
            <person name="Justo A."/>
            <person name="Karasinski D."/>
            <person name="Kautmanova I."/>
            <person name="Kiss B."/>
            <person name="Kocsube S."/>
            <person name="Kotiranta H."/>
            <person name="LaButti K.M."/>
            <person name="Lechner B.E."/>
            <person name="Liimatainen K."/>
            <person name="Lipzen A."/>
            <person name="Lukacs Z."/>
            <person name="Mihaltcheva S."/>
            <person name="Morgado L.N."/>
            <person name="Niskanen T."/>
            <person name="Noordeloos M.E."/>
            <person name="Ohm R.A."/>
            <person name="Ortiz-Santana B."/>
            <person name="Ovrebo C."/>
            <person name="Racz N."/>
            <person name="Riley R."/>
            <person name="Savchenko A."/>
            <person name="Shiryaev A."/>
            <person name="Soop K."/>
            <person name="Spirin V."/>
            <person name="Szebenyi C."/>
            <person name="Tomsovsky M."/>
            <person name="Tulloss R.E."/>
            <person name="Uehling J."/>
            <person name="Grigoriev I.V."/>
            <person name="Vagvolgyi C."/>
            <person name="Papp T."/>
            <person name="Martin F.M."/>
            <person name="Miettinen O."/>
            <person name="Hibbett D.S."/>
            <person name="Nagy L.G."/>
        </authorList>
    </citation>
    <scope>NUCLEOTIDE SEQUENCE [LARGE SCALE GENOMIC DNA]</scope>
    <source>
        <strain evidence="2 3">CBS 962.96</strain>
    </source>
</reference>
<organism evidence="2 3">
    <name type="scientific">Dendrothele bispora (strain CBS 962.96)</name>
    <dbReference type="NCBI Taxonomy" id="1314807"/>
    <lineage>
        <taxon>Eukaryota</taxon>
        <taxon>Fungi</taxon>
        <taxon>Dikarya</taxon>
        <taxon>Basidiomycota</taxon>
        <taxon>Agaricomycotina</taxon>
        <taxon>Agaricomycetes</taxon>
        <taxon>Agaricomycetidae</taxon>
        <taxon>Agaricales</taxon>
        <taxon>Agaricales incertae sedis</taxon>
        <taxon>Dendrothele</taxon>
    </lineage>
</organism>
<sequence length="114" mass="12746">MCCDPANDQNESPVEVVDAQEMLTQDPFLLKMVNPFLDVEVEDSSGEETPELNKTRGDEWDKHGYDAQENGGMRMKSKITDRRETSALHGYSVGKFEPTCTHTRGKPYPCGGYG</sequence>
<feature type="region of interest" description="Disordered" evidence="1">
    <location>
        <begin position="42"/>
        <end position="75"/>
    </location>
</feature>
<feature type="compositionally biased region" description="Basic and acidic residues" evidence="1">
    <location>
        <begin position="51"/>
        <end position="66"/>
    </location>
</feature>